<dbReference type="Gene3D" id="2.170.150.40">
    <property type="entry name" value="Domain of unknown function (DUF427)"/>
    <property type="match status" value="1"/>
</dbReference>
<evidence type="ECO:0000259" key="1">
    <source>
        <dbReference type="Pfam" id="PF04248"/>
    </source>
</evidence>
<dbReference type="Proteomes" id="UP001254165">
    <property type="component" value="Unassembled WGS sequence"/>
</dbReference>
<accession>A0ABU3NRI3</accession>
<organism evidence="2 3">
    <name type="scientific">Thermanaerothrix solaris</name>
    <dbReference type="NCBI Taxonomy" id="3058434"/>
    <lineage>
        <taxon>Bacteria</taxon>
        <taxon>Bacillati</taxon>
        <taxon>Chloroflexota</taxon>
        <taxon>Anaerolineae</taxon>
        <taxon>Anaerolineales</taxon>
        <taxon>Anaerolineaceae</taxon>
        <taxon>Thermanaerothrix</taxon>
    </lineage>
</organism>
<dbReference type="InterPro" id="IPR038694">
    <property type="entry name" value="DUF427_sf"/>
</dbReference>
<reference evidence="2 3" key="1">
    <citation type="submission" date="2023-07" db="EMBL/GenBank/DDBJ databases">
        <title>Novel species of Thermanaerothrix with wide hydrolytic capabilities.</title>
        <authorList>
            <person name="Zayulina K.S."/>
            <person name="Podosokorskaya O.A."/>
            <person name="Elcheninov A.G."/>
        </authorList>
    </citation>
    <scope>NUCLEOTIDE SEQUENCE [LARGE SCALE GENOMIC DNA]</scope>
    <source>
        <strain evidence="2 3">4228-RoL</strain>
    </source>
</reference>
<dbReference type="RefSeq" id="WP_315625105.1">
    <property type="nucleotide sequence ID" value="NZ_JAUHMF010000002.1"/>
</dbReference>
<proteinExistence type="predicted"/>
<dbReference type="PANTHER" id="PTHR43058">
    <property type="entry name" value="SLR0655 PROTEIN"/>
    <property type="match status" value="1"/>
</dbReference>
<dbReference type="PANTHER" id="PTHR43058:SF1">
    <property type="entry name" value="DUF427 DOMAIN-CONTAINING PROTEIN"/>
    <property type="match status" value="1"/>
</dbReference>
<dbReference type="Pfam" id="PF04248">
    <property type="entry name" value="NTP_transf_9"/>
    <property type="match status" value="1"/>
</dbReference>
<comment type="caution">
    <text evidence="2">The sequence shown here is derived from an EMBL/GenBank/DDBJ whole genome shotgun (WGS) entry which is preliminary data.</text>
</comment>
<protein>
    <submittedName>
        <fullName evidence="2">DUF427 domain-containing protein</fullName>
    </submittedName>
</protein>
<dbReference type="InterPro" id="IPR007361">
    <property type="entry name" value="DUF427"/>
</dbReference>
<sequence length="163" mass="18669">MMSDVSSSSRPIESVWDYPRPPRLEPTARRLEVYFGDICIAATQRGLRVLETGHPPVYYFPPEDVRREFLVPSPQRSVYEWKGVAVYYHVRVGDAWVENAAWAYPDPTSAFRALANYLAFYPQKMTRCWVDGEVVRPQPGHFYGGWITAEIRGPFKGEPGVRG</sequence>
<keyword evidence="3" id="KW-1185">Reference proteome</keyword>
<dbReference type="EMBL" id="JAUHMF010000002">
    <property type="protein sequence ID" value="MDT8898446.1"/>
    <property type="molecule type" value="Genomic_DNA"/>
</dbReference>
<feature type="domain" description="DUF427" evidence="1">
    <location>
        <begin position="32"/>
        <end position="122"/>
    </location>
</feature>
<name>A0ABU3NRI3_9CHLR</name>
<evidence type="ECO:0000313" key="3">
    <source>
        <dbReference type="Proteomes" id="UP001254165"/>
    </source>
</evidence>
<gene>
    <name evidence="2" type="ORF">QYE77_09215</name>
</gene>
<evidence type="ECO:0000313" key="2">
    <source>
        <dbReference type="EMBL" id="MDT8898446.1"/>
    </source>
</evidence>